<accession>A0A917JNU2</accession>
<evidence type="ECO:0000313" key="12">
    <source>
        <dbReference type="Proteomes" id="UP000630149"/>
    </source>
</evidence>
<evidence type="ECO:0000256" key="5">
    <source>
        <dbReference type="ARBA" id="ARBA00022989"/>
    </source>
</evidence>
<dbReference type="Gene3D" id="2.30.30.60">
    <property type="match status" value="1"/>
</dbReference>
<comment type="caution">
    <text evidence="11">The sequence shown here is derived from an EMBL/GenBank/DDBJ whole genome shotgun (WGS) entry which is preliminary data.</text>
</comment>
<feature type="domain" description="Mechanosensitive ion channel MscS" evidence="9">
    <location>
        <begin position="581"/>
        <end position="645"/>
    </location>
</feature>
<evidence type="ECO:0000256" key="4">
    <source>
        <dbReference type="ARBA" id="ARBA00022692"/>
    </source>
</evidence>
<keyword evidence="4 7" id="KW-0812">Transmembrane</keyword>
<evidence type="ECO:0000256" key="3">
    <source>
        <dbReference type="ARBA" id="ARBA00022475"/>
    </source>
</evidence>
<feature type="transmembrane region" description="Helical" evidence="7">
    <location>
        <begin position="495"/>
        <end position="514"/>
    </location>
</feature>
<dbReference type="GO" id="GO:0008381">
    <property type="term" value="F:mechanosensitive monoatomic ion channel activity"/>
    <property type="evidence" value="ECO:0007669"/>
    <property type="project" value="UniProtKB-ARBA"/>
</dbReference>
<dbReference type="OrthoDB" id="9799209at2"/>
<dbReference type="PANTHER" id="PTHR30347">
    <property type="entry name" value="POTASSIUM CHANNEL RELATED"/>
    <property type="match status" value="1"/>
</dbReference>
<feature type="transmembrane region" description="Helical" evidence="7">
    <location>
        <begin position="189"/>
        <end position="207"/>
    </location>
</feature>
<dbReference type="SUPFAM" id="SSF50182">
    <property type="entry name" value="Sm-like ribonucleoproteins"/>
    <property type="match status" value="1"/>
</dbReference>
<dbReference type="AlphaFoldDB" id="A0A917JNU2"/>
<feature type="transmembrane region" description="Helical" evidence="7">
    <location>
        <begin position="364"/>
        <end position="387"/>
    </location>
</feature>
<feature type="transmembrane region" description="Helical" evidence="7">
    <location>
        <begin position="564"/>
        <end position="593"/>
    </location>
</feature>
<dbReference type="EMBL" id="BMOB01000002">
    <property type="protein sequence ID" value="GGI79341.1"/>
    <property type="molecule type" value="Genomic_DNA"/>
</dbReference>
<dbReference type="Pfam" id="PF21082">
    <property type="entry name" value="MS_channel_3rd"/>
    <property type="match status" value="1"/>
</dbReference>
<keyword evidence="5 7" id="KW-1133">Transmembrane helix</keyword>
<feature type="domain" description="Mechanosensitive ion channel MscS C-terminal" evidence="10">
    <location>
        <begin position="654"/>
        <end position="739"/>
    </location>
</feature>
<proteinExistence type="inferred from homology"/>
<reference evidence="11" key="2">
    <citation type="submission" date="2020-09" db="EMBL/GenBank/DDBJ databases">
        <authorList>
            <person name="Sun Q."/>
            <person name="Ohkuma M."/>
        </authorList>
    </citation>
    <scope>NUCLEOTIDE SEQUENCE</scope>
    <source>
        <strain evidence="11">JCM 13919</strain>
    </source>
</reference>
<feature type="transmembrane region" description="Helical" evidence="7">
    <location>
        <begin position="287"/>
        <end position="312"/>
    </location>
</feature>
<dbReference type="SUPFAM" id="SSF82689">
    <property type="entry name" value="Mechanosensitive channel protein MscS (YggB), C-terminal domain"/>
    <property type="match status" value="1"/>
</dbReference>
<dbReference type="InterPro" id="IPR006685">
    <property type="entry name" value="MscS_channel_2nd"/>
</dbReference>
<gene>
    <name evidence="11" type="ORF">GCM10007966_04870</name>
</gene>
<feature type="transmembrane region" description="Helical" evidence="7">
    <location>
        <begin position="254"/>
        <end position="275"/>
    </location>
</feature>
<evidence type="ECO:0000256" key="7">
    <source>
        <dbReference type="SAM" id="Phobius"/>
    </source>
</evidence>
<evidence type="ECO:0000259" key="9">
    <source>
        <dbReference type="Pfam" id="PF00924"/>
    </source>
</evidence>
<keyword evidence="3" id="KW-1003">Cell membrane</keyword>
<protein>
    <submittedName>
        <fullName evidence="11">Portal protein</fullName>
    </submittedName>
</protein>
<evidence type="ECO:0000256" key="1">
    <source>
        <dbReference type="ARBA" id="ARBA00004651"/>
    </source>
</evidence>
<dbReference type="Pfam" id="PF00924">
    <property type="entry name" value="MS_channel_2nd"/>
    <property type="match status" value="1"/>
</dbReference>
<evidence type="ECO:0000256" key="6">
    <source>
        <dbReference type="ARBA" id="ARBA00023136"/>
    </source>
</evidence>
<dbReference type="GO" id="GO:0005886">
    <property type="term" value="C:plasma membrane"/>
    <property type="evidence" value="ECO:0007669"/>
    <property type="project" value="UniProtKB-SubCell"/>
</dbReference>
<dbReference type="InterPro" id="IPR011014">
    <property type="entry name" value="MscS_channel_TM-2"/>
</dbReference>
<evidence type="ECO:0000259" key="10">
    <source>
        <dbReference type="Pfam" id="PF21082"/>
    </source>
</evidence>
<feature type="transmembrane region" description="Helical" evidence="7">
    <location>
        <begin position="534"/>
        <end position="558"/>
    </location>
</feature>
<feature type="transmembrane region" description="Helical" evidence="7">
    <location>
        <begin position="440"/>
        <end position="467"/>
    </location>
</feature>
<evidence type="ECO:0000256" key="8">
    <source>
        <dbReference type="SAM" id="SignalP"/>
    </source>
</evidence>
<feature type="transmembrane region" description="Helical" evidence="7">
    <location>
        <begin position="219"/>
        <end position="242"/>
    </location>
</feature>
<sequence>MGQRIGFFIAGLIYLFFSLPLFAAVNHGEAVDPEFNIVRANEQFDKLSIKLSTENLDPNTLNEAIEALNILAKQAETCVQKTDARIRELDAQIKQFFGEDEKTPGRVDSNYLENQRAEVAEKQAKCRLFLIRANEALDAYRTTFLSLQQAITFTRSETIITRLQAFPNDWDKLRMPKMDAAKVDSLIDFLPYALPLFLLALFVSWRIQKLMHRKWQKQMSIFLSNTVLLCLGFFLLGLLILTPTLFVNAEDNELFHSMVVGFLAYVFLFFIYKFLFTLRRLPILLQWYGFDVVFLRRLGLAIILIYFAHAIGLDLLQLFDASENLNQLFEEFMLLVSLSAMIYFTLILYHSHSAWFKNHFSGSLLYKLIGFIVVLLLVLDFIGYSILAINAAYMLFSLLLVSALGTVLFLGISNAYALLSYNPHYLFYLKKFFGYSKEPPFIELLLLKIIAQIIVLVGMAALLAQLIGEASFFIDYFFEYLIEGFQVGNMTIIPWQWLLGVLIFCLLSLGSRHVANKISKSQQLTEEEEEEKQVAIASIILYAGFAISFIVGLLLAGFSFTSLAIIAGALSVGIGLGMQSIVNNFFSGLILLIEKPIKAGDRIKIDDIEGFVKRVSVRSTQIVTPAQEDIIIPNSDLITHQVVNYMFSDKYWRVKCVLGVAYGSDTDKVSNVMMDVALAHPEVIKKAPNKPMVLFRSFGESALNFELWCLIKDVNQKYRVTSDLNFALDKACREQGIIIAFPQRDVHIKFDEKNLPWNNSEGS</sequence>
<feature type="transmembrane region" description="Helical" evidence="7">
    <location>
        <begin position="332"/>
        <end position="352"/>
    </location>
</feature>
<keyword evidence="12" id="KW-1185">Reference proteome</keyword>
<dbReference type="SUPFAM" id="SSF82861">
    <property type="entry name" value="Mechanosensitive channel protein MscS (YggB), transmembrane region"/>
    <property type="match status" value="1"/>
</dbReference>
<comment type="subcellular location">
    <subcellularLocation>
        <location evidence="1">Cell membrane</location>
        <topology evidence="1">Multi-pass membrane protein</topology>
    </subcellularLocation>
</comment>
<dbReference type="InterPro" id="IPR052702">
    <property type="entry name" value="MscS-like_channel"/>
</dbReference>
<dbReference type="PANTHER" id="PTHR30347:SF1">
    <property type="entry name" value="MECHANOSENSITIVE CHANNEL MSCK"/>
    <property type="match status" value="1"/>
</dbReference>
<organism evidence="11 12">
    <name type="scientific">Legionella impletisoli</name>
    <dbReference type="NCBI Taxonomy" id="343510"/>
    <lineage>
        <taxon>Bacteria</taxon>
        <taxon>Pseudomonadati</taxon>
        <taxon>Pseudomonadota</taxon>
        <taxon>Gammaproteobacteria</taxon>
        <taxon>Legionellales</taxon>
        <taxon>Legionellaceae</taxon>
        <taxon>Legionella</taxon>
    </lineage>
</organism>
<dbReference type="InterPro" id="IPR011066">
    <property type="entry name" value="MscS_channel_C_sf"/>
</dbReference>
<dbReference type="Gene3D" id="3.30.70.100">
    <property type="match status" value="1"/>
</dbReference>
<dbReference type="RefSeq" id="WP_131775981.1">
    <property type="nucleotide sequence ID" value="NZ_BMOB01000002.1"/>
</dbReference>
<comment type="similarity">
    <text evidence="2">Belongs to the MscS (TC 1.A.23) family.</text>
</comment>
<dbReference type="Gene3D" id="1.10.287.1260">
    <property type="match status" value="1"/>
</dbReference>
<feature type="signal peptide" evidence="8">
    <location>
        <begin position="1"/>
        <end position="23"/>
    </location>
</feature>
<dbReference type="InterPro" id="IPR049278">
    <property type="entry name" value="MS_channel_C"/>
</dbReference>
<dbReference type="InterPro" id="IPR010920">
    <property type="entry name" value="LSM_dom_sf"/>
</dbReference>
<keyword evidence="8" id="KW-0732">Signal</keyword>
<feature type="transmembrane region" description="Helical" evidence="7">
    <location>
        <begin position="393"/>
        <end position="419"/>
    </location>
</feature>
<evidence type="ECO:0000256" key="2">
    <source>
        <dbReference type="ARBA" id="ARBA00008017"/>
    </source>
</evidence>
<reference evidence="11" key="1">
    <citation type="journal article" date="2014" name="Int. J. Syst. Evol. Microbiol.">
        <title>Complete genome sequence of Corynebacterium casei LMG S-19264T (=DSM 44701T), isolated from a smear-ripened cheese.</title>
        <authorList>
            <consortium name="US DOE Joint Genome Institute (JGI-PGF)"/>
            <person name="Walter F."/>
            <person name="Albersmeier A."/>
            <person name="Kalinowski J."/>
            <person name="Ruckert C."/>
        </authorList>
    </citation>
    <scope>NUCLEOTIDE SEQUENCE</scope>
    <source>
        <strain evidence="11">JCM 13919</strain>
    </source>
</reference>
<keyword evidence="6 7" id="KW-0472">Membrane</keyword>
<dbReference type="InterPro" id="IPR023408">
    <property type="entry name" value="MscS_beta-dom_sf"/>
</dbReference>
<evidence type="ECO:0000313" key="11">
    <source>
        <dbReference type="EMBL" id="GGI79341.1"/>
    </source>
</evidence>
<name>A0A917JNU2_9GAMM</name>
<dbReference type="Proteomes" id="UP000630149">
    <property type="component" value="Unassembled WGS sequence"/>
</dbReference>
<feature type="chain" id="PRO_5037908245" evidence="8">
    <location>
        <begin position="24"/>
        <end position="763"/>
    </location>
</feature>